<evidence type="ECO:0000313" key="2">
    <source>
        <dbReference type="EMBL" id="MDC2889182.1"/>
    </source>
</evidence>
<dbReference type="RefSeq" id="WP_272180674.1">
    <property type="nucleotide sequence ID" value="NZ_JAQOMS010000002.1"/>
</dbReference>
<gene>
    <name evidence="2" type="ORF">PN838_10915</name>
</gene>
<accession>A0ABT5FCB9</accession>
<dbReference type="Proteomes" id="UP001528411">
    <property type="component" value="Unassembled WGS sequence"/>
</dbReference>
<comment type="caution">
    <text evidence="2">The sequence shown here is derived from an EMBL/GenBank/DDBJ whole genome shotgun (WGS) entry which is preliminary data.</text>
</comment>
<feature type="transmembrane region" description="Helical" evidence="1">
    <location>
        <begin position="7"/>
        <end position="31"/>
    </location>
</feature>
<organism evidence="2 3">
    <name type="scientific">Psychrosphaera algicola</name>
    <dbReference type="NCBI Taxonomy" id="3023714"/>
    <lineage>
        <taxon>Bacteria</taxon>
        <taxon>Pseudomonadati</taxon>
        <taxon>Pseudomonadota</taxon>
        <taxon>Gammaproteobacteria</taxon>
        <taxon>Alteromonadales</taxon>
        <taxon>Pseudoalteromonadaceae</taxon>
        <taxon>Psychrosphaera</taxon>
    </lineage>
</organism>
<keyword evidence="1" id="KW-0812">Transmembrane</keyword>
<keyword evidence="3" id="KW-1185">Reference proteome</keyword>
<keyword evidence="1" id="KW-1133">Transmembrane helix</keyword>
<name>A0ABT5FCB9_9GAMM</name>
<keyword evidence="1" id="KW-0472">Membrane</keyword>
<sequence length="90" mass="10228">MLSFLPPWLLIFITLPLFFSITALVATSIFILGIIKLILPFKIVATILNFFINAIWRSWAIGNLFAINLTNPVVWEIDDLDDFDKKVGTC</sequence>
<protein>
    <submittedName>
        <fullName evidence="2">Uncharacterized protein</fullName>
    </submittedName>
</protein>
<reference evidence="2 3" key="1">
    <citation type="submission" date="2023-01" db="EMBL/GenBank/DDBJ databases">
        <title>Psychrosphaera sp. nov., isolated from marine algae.</title>
        <authorList>
            <person name="Bayburt H."/>
            <person name="Choi B.J."/>
            <person name="Kim J.M."/>
            <person name="Choi D.G."/>
            <person name="Jeon C.O."/>
        </authorList>
    </citation>
    <scope>NUCLEOTIDE SEQUENCE [LARGE SCALE GENOMIC DNA]</scope>
    <source>
        <strain evidence="2 3">G1-22</strain>
    </source>
</reference>
<feature type="transmembrane region" description="Helical" evidence="1">
    <location>
        <begin position="37"/>
        <end position="56"/>
    </location>
</feature>
<evidence type="ECO:0000313" key="3">
    <source>
        <dbReference type="Proteomes" id="UP001528411"/>
    </source>
</evidence>
<evidence type="ECO:0000256" key="1">
    <source>
        <dbReference type="SAM" id="Phobius"/>
    </source>
</evidence>
<dbReference type="EMBL" id="JAQOMS010000002">
    <property type="protein sequence ID" value="MDC2889182.1"/>
    <property type="molecule type" value="Genomic_DNA"/>
</dbReference>
<proteinExistence type="predicted"/>